<dbReference type="Proteomes" id="UP000286974">
    <property type="component" value="Unassembled WGS sequence"/>
</dbReference>
<feature type="transmembrane region" description="Helical" evidence="6">
    <location>
        <begin position="446"/>
        <end position="467"/>
    </location>
</feature>
<dbReference type="OrthoDB" id="102502at2"/>
<evidence type="ECO:0000256" key="1">
    <source>
        <dbReference type="ARBA" id="ARBA00004651"/>
    </source>
</evidence>
<dbReference type="Gene3D" id="1.20.1250.20">
    <property type="entry name" value="MFS general substrate transporter like domains"/>
    <property type="match status" value="1"/>
</dbReference>
<dbReference type="GO" id="GO:0022857">
    <property type="term" value="F:transmembrane transporter activity"/>
    <property type="evidence" value="ECO:0007669"/>
    <property type="project" value="InterPro"/>
</dbReference>
<dbReference type="Gene3D" id="1.20.1720.10">
    <property type="entry name" value="Multidrug resistance protein D"/>
    <property type="match status" value="1"/>
</dbReference>
<evidence type="ECO:0000313" key="9">
    <source>
        <dbReference type="Proteomes" id="UP000286974"/>
    </source>
</evidence>
<evidence type="ECO:0000256" key="3">
    <source>
        <dbReference type="ARBA" id="ARBA00022692"/>
    </source>
</evidence>
<keyword evidence="9" id="KW-1185">Reference proteome</keyword>
<evidence type="ECO:0000256" key="6">
    <source>
        <dbReference type="SAM" id="Phobius"/>
    </source>
</evidence>
<dbReference type="RefSeq" id="WP_125007629.1">
    <property type="nucleotide sequence ID" value="NZ_BEXA01000001.1"/>
</dbReference>
<keyword evidence="5 6" id="KW-0472">Membrane</keyword>
<keyword evidence="4 6" id="KW-1133">Transmembrane helix</keyword>
<protein>
    <submittedName>
        <fullName evidence="8">Transport protein</fullName>
    </submittedName>
</protein>
<keyword evidence="3 6" id="KW-0812">Transmembrane</keyword>
<keyword evidence="2" id="KW-0813">Transport</keyword>
<evidence type="ECO:0000256" key="5">
    <source>
        <dbReference type="ARBA" id="ARBA00023136"/>
    </source>
</evidence>
<sequence length="471" mass="50402">MDNLRKNPWLGLTAIGLLTVMENIDASIVNIAMPIISKSLHVPLSQTAYISIIYMVVLSGLLISFGRLGDIIGKTKVFKSGTYIFILGSLMASINLGFEFLLFARVVQSIGAAATLSNSYGIISQIFSPTQRGRAMGINTIFISAGYVAGPALGGLLLQYFPWNSIFIINIPIGIVAIIMSWLFLNLDDDATKSGNFKYDYAGSVLLFVSIALFFTALEMAQSIGFGNPMVIGLFVGFAIAAIAFVFVERDVPAPTLDFSLFKNHIYSSALFVGALSPIVNSIFSFIFPIYLQSFRGISVGITGALVLISPVTTAIAAPIGGLIGDKTSKEAMIIAGLALMFFAQVDFYFFDAKTSIAYIVVAIILSGIGTGIFIGPNTATIMAPISRDKLGVAGASQTLAVNLGNIIGISLASLAIFTTMTHLAGYKVSGYLPSHPEWFIYGTRLTFLIAAGLMLLGIFITGWRVVRKMK</sequence>
<feature type="transmembrane region" description="Helical" evidence="6">
    <location>
        <begin position="140"/>
        <end position="161"/>
    </location>
</feature>
<feature type="transmembrane region" description="Helical" evidence="6">
    <location>
        <begin position="400"/>
        <end position="426"/>
    </location>
</feature>
<dbReference type="InterPro" id="IPR036259">
    <property type="entry name" value="MFS_trans_sf"/>
</dbReference>
<name>A0A401FIF3_9LACO</name>
<feature type="transmembrane region" description="Helical" evidence="6">
    <location>
        <begin position="357"/>
        <end position="379"/>
    </location>
</feature>
<reference evidence="8 9" key="1">
    <citation type="submission" date="2017-11" db="EMBL/GenBank/DDBJ databases">
        <title>Draft Genome Sequence of Lactobacillus curieae NBRC 111893 isolated from Koso, a Japanese sugar-Vegetable Fermented Beverage.</title>
        <authorList>
            <person name="Chiou T.Y."/>
            <person name="Oshima K."/>
            <person name="Suda W."/>
            <person name="Hattori M."/>
            <person name="Takahashi T."/>
        </authorList>
    </citation>
    <scope>NUCLEOTIDE SEQUENCE [LARGE SCALE GENOMIC DNA]</scope>
    <source>
        <strain evidence="8 9">NBRC111893</strain>
    </source>
</reference>
<dbReference type="InterPro" id="IPR020846">
    <property type="entry name" value="MFS_dom"/>
</dbReference>
<evidence type="ECO:0000256" key="2">
    <source>
        <dbReference type="ARBA" id="ARBA00022448"/>
    </source>
</evidence>
<dbReference type="PRINTS" id="PR01036">
    <property type="entry name" value="TCRTETB"/>
</dbReference>
<feature type="transmembrane region" description="Helical" evidence="6">
    <location>
        <begin position="298"/>
        <end position="320"/>
    </location>
</feature>
<dbReference type="EMBL" id="BEXA01000001">
    <property type="protein sequence ID" value="GAY72041.1"/>
    <property type="molecule type" value="Genomic_DNA"/>
</dbReference>
<feature type="transmembrane region" description="Helical" evidence="6">
    <location>
        <begin position="269"/>
        <end position="292"/>
    </location>
</feature>
<dbReference type="Pfam" id="PF07690">
    <property type="entry name" value="MFS_1"/>
    <property type="match status" value="1"/>
</dbReference>
<dbReference type="PANTHER" id="PTHR42718:SF9">
    <property type="entry name" value="MAJOR FACILITATOR SUPERFAMILY MULTIDRUG TRANSPORTER MFSC"/>
    <property type="match status" value="1"/>
</dbReference>
<gene>
    <name evidence="8" type="ORF">NBRC111893_187</name>
</gene>
<comment type="subcellular location">
    <subcellularLocation>
        <location evidence="1">Cell membrane</location>
        <topology evidence="1">Multi-pass membrane protein</topology>
    </subcellularLocation>
</comment>
<evidence type="ECO:0000259" key="7">
    <source>
        <dbReference type="PROSITE" id="PS50850"/>
    </source>
</evidence>
<feature type="transmembrane region" description="Helical" evidence="6">
    <location>
        <begin position="230"/>
        <end position="248"/>
    </location>
</feature>
<dbReference type="AlphaFoldDB" id="A0A401FIF3"/>
<dbReference type="CDD" id="cd17321">
    <property type="entry name" value="MFS_MMR_MDR_like"/>
    <property type="match status" value="1"/>
</dbReference>
<evidence type="ECO:0000313" key="8">
    <source>
        <dbReference type="EMBL" id="GAY72041.1"/>
    </source>
</evidence>
<dbReference type="PANTHER" id="PTHR42718">
    <property type="entry name" value="MAJOR FACILITATOR SUPERFAMILY MULTIDRUG TRANSPORTER MFSC"/>
    <property type="match status" value="1"/>
</dbReference>
<feature type="transmembrane region" description="Helical" evidence="6">
    <location>
        <begin position="48"/>
        <end position="69"/>
    </location>
</feature>
<dbReference type="PROSITE" id="PS50850">
    <property type="entry name" value="MFS"/>
    <property type="match status" value="1"/>
</dbReference>
<feature type="transmembrane region" description="Helical" evidence="6">
    <location>
        <begin position="12"/>
        <end position="36"/>
    </location>
</feature>
<dbReference type="InterPro" id="IPR011701">
    <property type="entry name" value="MFS"/>
</dbReference>
<organism evidence="8 9">
    <name type="scientific">Lentilactobacillus kosonis</name>
    <dbReference type="NCBI Taxonomy" id="2810561"/>
    <lineage>
        <taxon>Bacteria</taxon>
        <taxon>Bacillati</taxon>
        <taxon>Bacillota</taxon>
        <taxon>Bacilli</taxon>
        <taxon>Lactobacillales</taxon>
        <taxon>Lactobacillaceae</taxon>
        <taxon>Lentilactobacillus</taxon>
    </lineage>
</organism>
<evidence type="ECO:0000256" key="4">
    <source>
        <dbReference type="ARBA" id="ARBA00022989"/>
    </source>
</evidence>
<comment type="caution">
    <text evidence="8">The sequence shown here is derived from an EMBL/GenBank/DDBJ whole genome shotgun (WGS) entry which is preliminary data.</text>
</comment>
<feature type="transmembrane region" description="Helical" evidence="6">
    <location>
        <begin position="167"/>
        <end position="187"/>
    </location>
</feature>
<dbReference type="SUPFAM" id="SSF103473">
    <property type="entry name" value="MFS general substrate transporter"/>
    <property type="match status" value="1"/>
</dbReference>
<accession>A0A401FIF3</accession>
<dbReference type="GO" id="GO:0005886">
    <property type="term" value="C:plasma membrane"/>
    <property type="evidence" value="ECO:0007669"/>
    <property type="project" value="UniProtKB-SubCell"/>
</dbReference>
<feature type="domain" description="Major facilitator superfamily (MFS) profile" evidence="7">
    <location>
        <begin position="11"/>
        <end position="470"/>
    </location>
</feature>
<proteinExistence type="predicted"/>
<feature type="transmembrane region" description="Helical" evidence="6">
    <location>
        <begin position="199"/>
        <end position="218"/>
    </location>
</feature>
<feature type="transmembrane region" description="Helical" evidence="6">
    <location>
        <begin position="81"/>
        <end position="104"/>
    </location>
</feature>